<dbReference type="InterPro" id="IPR001388">
    <property type="entry name" value="Synaptobrevin-like"/>
</dbReference>
<feature type="transmembrane region" description="Helical" evidence="11">
    <location>
        <begin position="187"/>
        <end position="210"/>
    </location>
</feature>
<dbReference type="SMART" id="SM01270">
    <property type="entry name" value="Longin"/>
    <property type="match status" value="1"/>
</dbReference>
<dbReference type="Pfam" id="PF13774">
    <property type="entry name" value="Longin"/>
    <property type="match status" value="1"/>
</dbReference>
<evidence type="ECO:0000256" key="11">
    <source>
        <dbReference type="SAM" id="Phobius"/>
    </source>
</evidence>
<dbReference type="InterPro" id="IPR051097">
    <property type="entry name" value="Synaptobrevin-like_transport"/>
</dbReference>
<keyword evidence="7 11" id="KW-0472">Membrane</keyword>
<dbReference type="FunFam" id="3.30.450.50:FF:000015">
    <property type="entry name" value="Synaptobrevin 2 isoform 1"/>
    <property type="match status" value="1"/>
</dbReference>
<comment type="similarity">
    <text evidence="2">Belongs to the synaptobrevin family.</text>
</comment>
<dbReference type="PROSITE" id="PS50859">
    <property type="entry name" value="LONGIN"/>
    <property type="match status" value="1"/>
</dbReference>
<evidence type="ECO:0000256" key="2">
    <source>
        <dbReference type="ARBA" id="ARBA00008025"/>
    </source>
</evidence>
<protein>
    <submittedName>
        <fullName evidence="14">Vesicle-associated membrane protein 7</fullName>
    </submittedName>
</protein>
<dbReference type="GO" id="GO:0005768">
    <property type="term" value="C:endosome"/>
    <property type="evidence" value="ECO:0007669"/>
    <property type="project" value="UniProtKB-ARBA"/>
</dbReference>
<keyword evidence="5" id="KW-0653">Protein transport</keyword>
<evidence type="ECO:0000313" key="15">
    <source>
        <dbReference type="Proteomes" id="UP000076078"/>
    </source>
</evidence>
<dbReference type="InterPro" id="IPR042855">
    <property type="entry name" value="V_SNARE_CC"/>
</dbReference>
<keyword evidence="4 11" id="KW-0812">Transmembrane</keyword>
<evidence type="ECO:0000256" key="5">
    <source>
        <dbReference type="ARBA" id="ARBA00022927"/>
    </source>
</evidence>
<keyword evidence="6 11" id="KW-1133">Transmembrane helix</keyword>
<dbReference type="Gene3D" id="1.20.5.110">
    <property type="match status" value="1"/>
</dbReference>
<evidence type="ECO:0000256" key="10">
    <source>
        <dbReference type="PROSITE-ProRule" id="PRU00290"/>
    </source>
</evidence>
<feature type="domain" description="Longin" evidence="12">
    <location>
        <begin position="8"/>
        <end position="109"/>
    </location>
</feature>
<feature type="domain" description="V-SNARE coiled-coil homology" evidence="13">
    <location>
        <begin position="123"/>
        <end position="183"/>
    </location>
</feature>
<reference evidence="14 15" key="1">
    <citation type="submission" date="2015-12" db="EMBL/GenBank/DDBJ databases">
        <title>Dictyostelia acquired genes for synthesis and detection of signals that induce cell-type specialization by lateral gene transfer from prokaryotes.</title>
        <authorList>
            <person name="Gloeckner G."/>
            <person name="Schaap P."/>
        </authorList>
    </citation>
    <scope>NUCLEOTIDE SEQUENCE [LARGE SCALE GENOMIC DNA]</scope>
    <source>
        <strain evidence="14 15">TK</strain>
    </source>
</reference>
<keyword evidence="3" id="KW-0813">Transport</keyword>
<evidence type="ECO:0000259" key="13">
    <source>
        <dbReference type="PROSITE" id="PS50892"/>
    </source>
</evidence>
<dbReference type="FunFam" id="1.20.5.110:FF:000004">
    <property type="entry name" value="Vesicle-associated membrane protein 7"/>
    <property type="match status" value="1"/>
</dbReference>
<proteinExistence type="inferred from homology"/>
<evidence type="ECO:0000256" key="7">
    <source>
        <dbReference type="ARBA" id="ARBA00023136"/>
    </source>
</evidence>
<evidence type="ECO:0000256" key="9">
    <source>
        <dbReference type="ARBA" id="ARBA00046280"/>
    </source>
</evidence>
<dbReference type="CDD" id="cd15843">
    <property type="entry name" value="R-SNARE"/>
    <property type="match status" value="1"/>
</dbReference>
<dbReference type="InParanoid" id="A0A152A4Y4"/>
<dbReference type="STRING" id="361077.A0A152A4Y4"/>
<dbReference type="PROSITE" id="PS50892">
    <property type="entry name" value="V_SNARE"/>
    <property type="match status" value="1"/>
</dbReference>
<dbReference type="GO" id="GO:0016192">
    <property type="term" value="P:vesicle-mediated transport"/>
    <property type="evidence" value="ECO:0007669"/>
    <property type="project" value="InterPro"/>
</dbReference>
<comment type="subcellular location">
    <subcellularLocation>
        <location evidence="1">Cytoplasmic vesicle membrane</location>
    </subcellularLocation>
    <subcellularLocation>
        <location evidence="9">Endomembrane system</location>
        <topology evidence="9">Single-pass type IV membrane protein</topology>
    </subcellularLocation>
</comment>
<evidence type="ECO:0000259" key="12">
    <source>
        <dbReference type="PROSITE" id="PS50859"/>
    </source>
</evidence>
<sequence>MAILYASVSYRGSVLVEHNEANGNFVEFARKLLAKIPPNSRKVYSVENHNFHYISENDLAFLCLCHENFGTQLPFEFLMDIQGRFSRAYGNNIPYNAPQATFDPFGRVLEDRMKYYSNPQANKLNLVKDQVAEVRNELTNAIEKTIHRGEVIEVIVDKTEKLQSESFQFKANSTKLKRKLWWENKKLAIGIGIVVFVLLGVIVIGVLKYFGIIG</sequence>
<dbReference type="InterPro" id="IPR010908">
    <property type="entry name" value="Longin_dom"/>
</dbReference>
<evidence type="ECO:0000256" key="4">
    <source>
        <dbReference type="ARBA" id="ARBA00022692"/>
    </source>
</evidence>
<keyword evidence="8" id="KW-0968">Cytoplasmic vesicle</keyword>
<dbReference type="OrthoDB" id="248747at2759"/>
<dbReference type="Gene3D" id="3.30.450.50">
    <property type="entry name" value="Longin domain"/>
    <property type="match status" value="1"/>
</dbReference>
<comment type="caution">
    <text evidence="14">The sequence shown here is derived from an EMBL/GenBank/DDBJ whole genome shotgun (WGS) entry which is preliminary data.</text>
</comment>
<evidence type="ECO:0000256" key="1">
    <source>
        <dbReference type="ARBA" id="ARBA00004156"/>
    </source>
</evidence>
<dbReference type="Proteomes" id="UP000076078">
    <property type="component" value="Unassembled WGS sequence"/>
</dbReference>
<evidence type="ECO:0000256" key="8">
    <source>
        <dbReference type="ARBA" id="ARBA00023329"/>
    </source>
</evidence>
<dbReference type="InterPro" id="IPR011012">
    <property type="entry name" value="Longin-like_dom_sf"/>
</dbReference>
<organism evidence="14 15">
    <name type="scientific">Tieghemostelium lacteum</name>
    <name type="common">Slime mold</name>
    <name type="synonym">Dictyostelium lacteum</name>
    <dbReference type="NCBI Taxonomy" id="361077"/>
    <lineage>
        <taxon>Eukaryota</taxon>
        <taxon>Amoebozoa</taxon>
        <taxon>Evosea</taxon>
        <taxon>Eumycetozoa</taxon>
        <taxon>Dictyostelia</taxon>
        <taxon>Dictyosteliales</taxon>
        <taxon>Raperosteliaceae</taxon>
        <taxon>Tieghemostelium</taxon>
    </lineage>
</organism>
<dbReference type="GO" id="GO:0015031">
    <property type="term" value="P:protein transport"/>
    <property type="evidence" value="ECO:0007669"/>
    <property type="project" value="UniProtKB-KW"/>
</dbReference>
<dbReference type="CDD" id="cd14824">
    <property type="entry name" value="Longin"/>
    <property type="match status" value="1"/>
</dbReference>
<evidence type="ECO:0000256" key="6">
    <source>
        <dbReference type="ARBA" id="ARBA00022989"/>
    </source>
</evidence>
<dbReference type="PRINTS" id="PR00219">
    <property type="entry name" value="SYNAPTOBREVN"/>
</dbReference>
<keyword evidence="10" id="KW-0175">Coiled coil</keyword>
<name>A0A152A4Y4_TIELA</name>
<dbReference type="GO" id="GO:0030659">
    <property type="term" value="C:cytoplasmic vesicle membrane"/>
    <property type="evidence" value="ECO:0007669"/>
    <property type="project" value="UniProtKB-SubCell"/>
</dbReference>
<dbReference type="OMA" id="HYENRIV"/>
<dbReference type="AlphaFoldDB" id="A0A152A4Y4"/>
<dbReference type="SUPFAM" id="SSF64356">
    <property type="entry name" value="SNARE-like"/>
    <property type="match status" value="1"/>
</dbReference>
<gene>
    <name evidence="14" type="ORF">DLAC_02246</name>
</gene>
<accession>A0A152A4Y4</accession>
<dbReference type="EMBL" id="LODT01000011">
    <property type="protein sequence ID" value="KYR01141.1"/>
    <property type="molecule type" value="Genomic_DNA"/>
</dbReference>
<evidence type="ECO:0000313" key="14">
    <source>
        <dbReference type="EMBL" id="KYR01141.1"/>
    </source>
</evidence>
<dbReference type="PANTHER" id="PTHR21136:SF114">
    <property type="entry name" value="VESICLE-ASSOCIATED MEMBRANE PROTEIN 7A"/>
    <property type="match status" value="1"/>
</dbReference>
<dbReference type="Pfam" id="PF00957">
    <property type="entry name" value="Synaptobrevin"/>
    <property type="match status" value="1"/>
</dbReference>
<dbReference type="PANTHER" id="PTHR21136">
    <property type="entry name" value="SNARE PROTEINS"/>
    <property type="match status" value="1"/>
</dbReference>
<dbReference type="SUPFAM" id="SSF58038">
    <property type="entry name" value="SNARE fusion complex"/>
    <property type="match status" value="1"/>
</dbReference>
<keyword evidence="15" id="KW-1185">Reference proteome</keyword>
<evidence type="ECO:0000256" key="3">
    <source>
        <dbReference type="ARBA" id="ARBA00022448"/>
    </source>
</evidence>
<dbReference type="FunCoup" id="A0A152A4Y4">
    <property type="interactions" value="28"/>
</dbReference>